<dbReference type="InterPro" id="IPR039418">
    <property type="entry name" value="LexA-like"/>
</dbReference>
<dbReference type="RefSeq" id="WP_280028050.1">
    <property type="nucleotide sequence ID" value="NZ_JAOCKG010000008.1"/>
</dbReference>
<gene>
    <name evidence="2" type="ORF">N5K24_19270</name>
</gene>
<dbReference type="Gene3D" id="2.10.109.10">
    <property type="entry name" value="Umud Fragment, subunit A"/>
    <property type="match status" value="1"/>
</dbReference>
<dbReference type="InterPro" id="IPR036286">
    <property type="entry name" value="LexA/Signal_pep-like_sf"/>
</dbReference>
<dbReference type="Pfam" id="PF00717">
    <property type="entry name" value="Peptidase_S24"/>
    <property type="match status" value="1"/>
</dbReference>
<dbReference type="Proteomes" id="UP001161276">
    <property type="component" value="Unassembled WGS sequence"/>
</dbReference>
<dbReference type="EMBL" id="JAOCKG010000008">
    <property type="protein sequence ID" value="MDH2052553.1"/>
    <property type="molecule type" value="Genomic_DNA"/>
</dbReference>
<evidence type="ECO:0000313" key="3">
    <source>
        <dbReference type="Proteomes" id="UP001161276"/>
    </source>
</evidence>
<dbReference type="CDD" id="cd06529">
    <property type="entry name" value="S24_LexA-like"/>
    <property type="match status" value="1"/>
</dbReference>
<sequence>MDRSKNRLKKVHQLVEAAGGQARFAEIVGISPSQAWQIAGSTPVRGIGSKMAARIEQAFDKPAGWLDWPADAPPMTLTPVNHSPQCNAIPILTHAAEIAEFVTGAVNAQHECSATMAIDGPASELAFGFEIQDLSMAPQFQPGDRIIIDPRVAPVPGSHVVAILRNSIVLFAKYRPHDLEGGATAPFDLVPLNEDFPSFHSDRHDTVVIGTAIEHRRNLR</sequence>
<feature type="domain" description="Peptidase S24/S26A/S26B/S26C" evidence="1">
    <location>
        <begin position="122"/>
        <end position="212"/>
    </location>
</feature>
<protein>
    <recommendedName>
        <fullName evidence="1">Peptidase S24/S26A/S26B/S26C domain-containing protein</fullName>
    </recommendedName>
</protein>
<dbReference type="AlphaFoldDB" id="A0AA42WDR8"/>
<accession>A0AA42WDR8</accession>
<reference evidence="2" key="1">
    <citation type="submission" date="2022-09" db="EMBL/GenBank/DDBJ databases">
        <title>Intensive care unit water sources are persistently colonized with multi-drug resistant bacteria and are the site of extensive horizontal gene transfer of antibiotic resistance genes.</title>
        <authorList>
            <person name="Diorio-Toth L."/>
        </authorList>
    </citation>
    <scope>NUCLEOTIDE SEQUENCE</scope>
    <source>
        <strain evidence="2">GD03676</strain>
    </source>
</reference>
<proteinExistence type="predicted"/>
<organism evidence="2 3">
    <name type="scientific">Achromobacter marplatensis</name>
    <dbReference type="NCBI Taxonomy" id="470868"/>
    <lineage>
        <taxon>Bacteria</taxon>
        <taxon>Pseudomonadati</taxon>
        <taxon>Pseudomonadota</taxon>
        <taxon>Betaproteobacteria</taxon>
        <taxon>Burkholderiales</taxon>
        <taxon>Alcaligenaceae</taxon>
        <taxon>Achromobacter</taxon>
    </lineage>
</organism>
<dbReference type="SUPFAM" id="SSF51306">
    <property type="entry name" value="LexA/Signal peptidase"/>
    <property type="match status" value="1"/>
</dbReference>
<comment type="caution">
    <text evidence="2">The sequence shown here is derived from an EMBL/GenBank/DDBJ whole genome shotgun (WGS) entry which is preliminary data.</text>
</comment>
<dbReference type="InterPro" id="IPR015927">
    <property type="entry name" value="Peptidase_S24_S26A/B/C"/>
</dbReference>
<evidence type="ECO:0000259" key="1">
    <source>
        <dbReference type="Pfam" id="PF00717"/>
    </source>
</evidence>
<evidence type="ECO:0000313" key="2">
    <source>
        <dbReference type="EMBL" id="MDH2052553.1"/>
    </source>
</evidence>
<name>A0AA42WDR8_9BURK</name>